<evidence type="ECO:0000313" key="4">
    <source>
        <dbReference type="Proteomes" id="UP000490939"/>
    </source>
</evidence>
<dbReference type="Proteomes" id="UP000490939">
    <property type="component" value="Unassembled WGS sequence"/>
</dbReference>
<evidence type="ECO:0000313" key="1">
    <source>
        <dbReference type="EMBL" id="KAE9969844.1"/>
    </source>
</evidence>
<evidence type="ECO:0000313" key="2">
    <source>
        <dbReference type="EMBL" id="KAE9994690.1"/>
    </source>
</evidence>
<organism evidence="1 3">
    <name type="scientific">Venturia inaequalis</name>
    <name type="common">Apple scab fungus</name>
    <dbReference type="NCBI Taxonomy" id="5025"/>
    <lineage>
        <taxon>Eukaryota</taxon>
        <taxon>Fungi</taxon>
        <taxon>Dikarya</taxon>
        <taxon>Ascomycota</taxon>
        <taxon>Pezizomycotina</taxon>
        <taxon>Dothideomycetes</taxon>
        <taxon>Pleosporomycetidae</taxon>
        <taxon>Venturiales</taxon>
        <taxon>Venturiaceae</taxon>
        <taxon>Venturia</taxon>
    </lineage>
</organism>
<comment type="caution">
    <text evidence="1">The sequence shown here is derived from an EMBL/GenBank/DDBJ whole genome shotgun (WGS) entry which is preliminary data.</text>
</comment>
<dbReference type="EMBL" id="WNWR01000003">
    <property type="protein sequence ID" value="KAE9994690.1"/>
    <property type="molecule type" value="Genomic_DNA"/>
</dbReference>
<accession>A0A8H3UJJ1</accession>
<proteinExistence type="predicted"/>
<sequence length="100" mass="11049">MSSTHSFVWTMLIRMSRSFEVTSMTRIGLESFSGTNLLAATACRDVRLDSETFGQEHVEWADERRVAVGARIDLETGVLAPVINTFGWGDRTPAVESPEG</sequence>
<gene>
    <name evidence="2" type="ORF">EG327_005136</name>
    <name evidence="1" type="ORF">EG328_006631</name>
</gene>
<reference evidence="1 3" key="1">
    <citation type="submission" date="2018-12" db="EMBL/GenBank/DDBJ databases">
        <title>Venturia inaequalis Genome Resource.</title>
        <authorList>
            <person name="Lichtner F.J."/>
        </authorList>
    </citation>
    <scope>NUCLEOTIDE SEQUENCE [LARGE SCALE GENOMIC DNA]</scope>
    <source>
        <strain evidence="1 3">120213</strain>
        <strain evidence="2 4">DMI_063113</strain>
    </source>
</reference>
<dbReference type="AlphaFoldDB" id="A0A8H3UJJ1"/>
<dbReference type="EMBL" id="WNWS01000352">
    <property type="protein sequence ID" value="KAE9969844.1"/>
    <property type="molecule type" value="Genomic_DNA"/>
</dbReference>
<keyword evidence="4" id="KW-1185">Reference proteome</keyword>
<protein>
    <submittedName>
        <fullName evidence="1">Uncharacterized protein</fullName>
    </submittedName>
</protein>
<name>A0A8H3UJJ1_VENIN</name>
<evidence type="ECO:0000313" key="3">
    <source>
        <dbReference type="Proteomes" id="UP000447873"/>
    </source>
</evidence>
<dbReference type="Proteomes" id="UP000447873">
    <property type="component" value="Unassembled WGS sequence"/>
</dbReference>